<dbReference type="EMBL" id="JBHSXM010000001">
    <property type="protein sequence ID" value="MFC6835437.1"/>
    <property type="molecule type" value="Genomic_DNA"/>
</dbReference>
<dbReference type="AlphaFoldDB" id="A0ABD5U869"/>
<evidence type="ECO:0000313" key="3">
    <source>
        <dbReference type="Proteomes" id="UP001596406"/>
    </source>
</evidence>
<feature type="region of interest" description="Disordered" evidence="1">
    <location>
        <begin position="18"/>
        <end position="43"/>
    </location>
</feature>
<organism evidence="2 3">
    <name type="scientific">Halomarina ordinaria</name>
    <dbReference type="NCBI Taxonomy" id="3033939"/>
    <lineage>
        <taxon>Archaea</taxon>
        <taxon>Methanobacteriati</taxon>
        <taxon>Methanobacteriota</taxon>
        <taxon>Stenosarchaea group</taxon>
        <taxon>Halobacteria</taxon>
        <taxon>Halobacteriales</taxon>
        <taxon>Natronomonadaceae</taxon>
        <taxon>Halomarina</taxon>
    </lineage>
</organism>
<keyword evidence="3" id="KW-1185">Reference proteome</keyword>
<accession>A0ABD5U869</accession>
<comment type="caution">
    <text evidence="2">The sequence shown here is derived from an EMBL/GenBank/DDBJ whole genome shotgun (WGS) entry which is preliminary data.</text>
</comment>
<protein>
    <recommendedName>
        <fullName evidence="4">Small CPxCG-related zinc finger protein</fullName>
    </recommendedName>
</protein>
<dbReference type="Proteomes" id="UP001596406">
    <property type="component" value="Unassembled WGS sequence"/>
</dbReference>
<evidence type="ECO:0008006" key="4">
    <source>
        <dbReference type="Google" id="ProtNLM"/>
    </source>
</evidence>
<dbReference type="RefSeq" id="WP_304447138.1">
    <property type="nucleotide sequence ID" value="NZ_JARRAH010000001.1"/>
</dbReference>
<reference evidence="2 3" key="1">
    <citation type="journal article" date="2019" name="Int. J. Syst. Evol. Microbiol.">
        <title>The Global Catalogue of Microorganisms (GCM) 10K type strain sequencing project: providing services to taxonomists for standard genome sequencing and annotation.</title>
        <authorList>
            <consortium name="The Broad Institute Genomics Platform"/>
            <consortium name="The Broad Institute Genome Sequencing Center for Infectious Disease"/>
            <person name="Wu L."/>
            <person name="Ma J."/>
        </authorList>
    </citation>
    <scope>NUCLEOTIDE SEQUENCE [LARGE SCALE GENOMIC DNA]</scope>
    <source>
        <strain evidence="2 3">PSRA2</strain>
    </source>
</reference>
<sequence length="43" mass="4605">METCNRCGVQLPGRFVDASHHGHDPTCPSCRPLPDDAPDASVD</sequence>
<evidence type="ECO:0000313" key="2">
    <source>
        <dbReference type="EMBL" id="MFC6835437.1"/>
    </source>
</evidence>
<evidence type="ECO:0000256" key="1">
    <source>
        <dbReference type="SAM" id="MobiDB-lite"/>
    </source>
</evidence>
<proteinExistence type="predicted"/>
<gene>
    <name evidence="2" type="ORF">ACFQHK_02820</name>
</gene>
<name>A0ABD5U869_9EURY</name>